<dbReference type="Proteomes" id="UP001314205">
    <property type="component" value="Unassembled WGS sequence"/>
</dbReference>
<sequence length="97" mass="11222">MEQVTAVLAQMMETIRGMQTQQANLQRALLEQGTKPVSGINLQPYDEINESFSSYLQRLHNYVTLKGGRHYKITNIFKLHWSAILSSFKKHYGTKYT</sequence>
<reference evidence="1 2" key="1">
    <citation type="submission" date="2023-11" db="EMBL/GenBank/DDBJ databases">
        <authorList>
            <person name="Hedman E."/>
            <person name="Englund M."/>
            <person name="Stromberg M."/>
            <person name="Nyberg Akerstrom W."/>
            <person name="Nylinder S."/>
            <person name="Jareborg N."/>
            <person name="Kallberg Y."/>
            <person name="Kronander E."/>
        </authorList>
    </citation>
    <scope>NUCLEOTIDE SEQUENCE [LARGE SCALE GENOMIC DNA]</scope>
</reference>
<evidence type="ECO:0000313" key="1">
    <source>
        <dbReference type="EMBL" id="CAK1601574.1"/>
    </source>
</evidence>
<accession>A0AAV1M326</accession>
<gene>
    <name evidence="1" type="ORF">PARMNEM_LOCUS20188</name>
</gene>
<organism evidence="1 2">
    <name type="scientific">Parnassius mnemosyne</name>
    <name type="common">clouded apollo</name>
    <dbReference type="NCBI Taxonomy" id="213953"/>
    <lineage>
        <taxon>Eukaryota</taxon>
        <taxon>Metazoa</taxon>
        <taxon>Ecdysozoa</taxon>
        <taxon>Arthropoda</taxon>
        <taxon>Hexapoda</taxon>
        <taxon>Insecta</taxon>
        <taxon>Pterygota</taxon>
        <taxon>Neoptera</taxon>
        <taxon>Endopterygota</taxon>
        <taxon>Lepidoptera</taxon>
        <taxon>Glossata</taxon>
        <taxon>Ditrysia</taxon>
        <taxon>Papilionoidea</taxon>
        <taxon>Papilionidae</taxon>
        <taxon>Parnassiinae</taxon>
        <taxon>Parnassini</taxon>
        <taxon>Parnassius</taxon>
        <taxon>Driopa</taxon>
    </lineage>
</organism>
<proteinExistence type="predicted"/>
<comment type="caution">
    <text evidence="1">The sequence shown here is derived from an EMBL/GenBank/DDBJ whole genome shotgun (WGS) entry which is preliminary data.</text>
</comment>
<keyword evidence="2" id="KW-1185">Reference proteome</keyword>
<protein>
    <submittedName>
        <fullName evidence="1">Uncharacterized protein</fullName>
    </submittedName>
</protein>
<dbReference type="EMBL" id="CAVLGL010000137">
    <property type="protein sequence ID" value="CAK1601574.1"/>
    <property type="molecule type" value="Genomic_DNA"/>
</dbReference>
<name>A0AAV1M326_9NEOP</name>
<dbReference type="AlphaFoldDB" id="A0AAV1M326"/>
<evidence type="ECO:0000313" key="2">
    <source>
        <dbReference type="Proteomes" id="UP001314205"/>
    </source>
</evidence>